<reference evidence="2 3" key="1">
    <citation type="submission" date="2024-07" db="EMBL/GenBank/DDBJ databases">
        <title>Section-level genome sequencing and comparative genomics of Aspergillus sections Usti and Cavernicolus.</title>
        <authorList>
            <consortium name="Lawrence Berkeley National Laboratory"/>
            <person name="Nybo J.L."/>
            <person name="Vesth T.C."/>
            <person name="Theobald S."/>
            <person name="Frisvad J.C."/>
            <person name="Larsen T.O."/>
            <person name="Kjaerboelling I."/>
            <person name="Rothschild-Mancinelli K."/>
            <person name="Lyhne E.K."/>
            <person name="Kogle M.E."/>
            <person name="Barry K."/>
            <person name="Clum A."/>
            <person name="Na H."/>
            <person name="Ledsgaard L."/>
            <person name="Lin J."/>
            <person name="Lipzen A."/>
            <person name="Kuo A."/>
            <person name="Riley R."/>
            <person name="Mondo S."/>
            <person name="LaButti K."/>
            <person name="Haridas S."/>
            <person name="Pangalinan J."/>
            <person name="Salamov A.A."/>
            <person name="Simmons B.A."/>
            <person name="Magnuson J.K."/>
            <person name="Chen J."/>
            <person name="Drula E."/>
            <person name="Henrissat B."/>
            <person name="Wiebenga A."/>
            <person name="Lubbers R.J."/>
            <person name="Gomes A.C."/>
            <person name="Makela M.R."/>
            <person name="Stajich J."/>
            <person name="Grigoriev I.V."/>
            <person name="Mortensen U.H."/>
            <person name="De vries R.P."/>
            <person name="Baker S.E."/>
            <person name="Andersen M.R."/>
        </authorList>
    </citation>
    <scope>NUCLEOTIDE SEQUENCE [LARGE SCALE GENOMIC DNA]</scope>
    <source>
        <strain evidence="2 3">CBS 600.67</strain>
    </source>
</reference>
<evidence type="ECO:0000313" key="2">
    <source>
        <dbReference type="EMBL" id="KAL2814244.1"/>
    </source>
</evidence>
<gene>
    <name evidence="2" type="ORF">BDW59DRAFT_167260</name>
</gene>
<proteinExistence type="predicted"/>
<dbReference type="Proteomes" id="UP001610335">
    <property type="component" value="Unassembled WGS sequence"/>
</dbReference>
<feature type="compositionally biased region" description="Basic and acidic residues" evidence="1">
    <location>
        <begin position="140"/>
        <end position="149"/>
    </location>
</feature>
<sequence>MASINTLVSETVSKPHDELSEPSSIEASQQVGGDGDIPKPANPPEPNPAEDSKSNSTPANGTASGTAPEAEQEQANVGEKREIEATSTANTAEKPSSKKHKTNENHTDAANGTSATVRTDSNSASQTSTGKKKGGRPRKTKDSIPREISTDGIGSRTRSRTKVVS</sequence>
<evidence type="ECO:0000256" key="1">
    <source>
        <dbReference type="SAM" id="MobiDB-lite"/>
    </source>
</evidence>
<keyword evidence="3" id="KW-1185">Reference proteome</keyword>
<organism evidence="2 3">
    <name type="scientific">Aspergillus cavernicola</name>
    <dbReference type="NCBI Taxonomy" id="176166"/>
    <lineage>
        <taxon>Eukaryota</taxon>
        <taxon>Fungi</taxon>
        <taxon>Dikarya</taxon>
        <taxon>Ascomycota</taxon>
        <taxon>Pezizomycotina</taxon>
        <taxon>Eurotiomycetes</taxon>
        <taxon>Eurotiomycetidae</taxon>
        <taxon>Eurotiales</taxon>
        <taxon>Aspergillaceae</taxon>
        <taxon>Aspergillus</taxon>
        <taxon>Aspergillus subgen. Nidulantes</taxon>
    </lineage>
</organism>
<feature type="compositionally biased region" description="Basic residues" evidence="1">
    <location>
        <begin position="130"/>
        <end position="139"/>
    </location>
</feature>
<feature type="compositionally biased region" description="Polar residues" evidence="1">
    <location>
        <begin position="54"/>
        <end position="65"/>
    </location>
</feature>
<feature type="compositionally biased region" description="Polar residues" evidence="1">
    <location>
        <begin position="85"/>
        <end position="94"/>
    </location>
</feature>
<evidence type="ECO:0000313" key="3">
    <source>
        <dbReference type="Proteomes" id="UP001610335"/>
    </source>
</evidence>
<protein>
    <recommendedName>
        <fullName evidence="4">AT hook motif protein</fullName>
    </recommendedName>
</protein>
<feature type="compositionally biased region" description="Polar residues" evidence="1">
    <location>
        <begin position="1"/>
        <end position="12"/>
    </location>
</feature>
<evidence type="ECO:0008006" key="4">
    <source>
        <dbReference type="Google" id="ProtNLM"/>
    </source>
</evidence>
<feature type="compositionally biased region" description="Polar residues" evidence="1">
    <location>
        <begin position="21"/>
        <end position="31"/>
    </location>
</feature>
<name>A0ABR4HGE8_9EURO</name>
<feature type="compositionally biased region" description="Polar residues" evidence="1">
    <location>
        <begin position="108"/>
        <end position="128"/>
    </location>
</feature>
<dbReference type="EMBL" id="JBFXLS010000129">
    <property type="protein sequence ID" value="KAL2814244.1"/>
    <property type="molecule type" value="Genomic_DNA"/>
</dbReference>
<feature type="region of interest" description="Disordered" evidence="1">
    <location>
        <begin position="1"/>
        <end position="165"/>
    </location>
</feature>
<accession>A0ABR4HGE8</accession>
<comment type="caution">
    <text evidence="2">The sequence shown here is derived from an EMBL/GenBank/DDBJ whole genome shotgun (WGS) entry which is preliminary data.</text>
</comment>